<name>I1NVT7_ORYGL</name>
<reference evidence="2" key="2">
    <citation type="submission" date="2018-04" db="EMBL/GenBank/DDBJ databases">
        <title>OglaRS2 (Oryza glaberrima Reference Sequence Version 2).</title>
        <authorList>
            <person name="Zhang J."/>
            <person name="Kudrna D."/>
            <person name="Lee S."/>
            <person name="Talag J."/>
            <person name="Rajasekar S."/>
            <person name="Wing R.A."/>
        </authorList>
    </citation>
    <scope>NUCLEOTIDE SEQUENCE [LARGE SCALE GENOMIC DNA]</scope>
    <source>
        <strain evidence="2">cv. IRGC 96717</strain>
    </source>
</reference>
<evidence type="ECO:0000313" key="1">
    <source>
        <dbReference type="EnsemblPlants" id="ORGLA01G0397700.1"/>
    </source>
</evidence>
<sequence length="73" mass="8579">IQTLPFDSKFAILIFYLNFLNLFEYRLNLCLPFQIFLFNPKYPLATKKPPVGTLRLLWGRSCGLPTPTSDRWL</sequence>
<keyword evidence="2" id="KW-1185">Reference proteome</keyword>
<dbReference type="Gramene" id="ORGLA01G0397700.1">
    <property type="protein sequence ID" value="ORGLA01G0397700.1"/>
    <property type="gene ID" value="ORGLA01G0397700"/>
</dbReference>
<organism evidence="1 2">
    <name type="scientific">Oryza glaberrima</name>
    <name type="common">African rice</name>
    <dbReference type="NCBI Taxonomy" id="4538"/>
    <lineage>
        <taxon>Eukaryota</taxon>
        <taxon>Viridiplantae</taxon>
        <taxon>Streptophyta</taxon>
        <taxon>Embryophyta</taxon>
        <taxon>Tracheophyta</taxon>
        <taxon>Spermatophyta</taxon>
        <taxon>Magnoliopsida</taxon>
        <taxon>Liliopsida</taxon>
        <taxon>Poales</taxon>
        <taxon>Poaceae</taxon>
        <taxon>BOP clade</taxon>
        <taxon>Oryzoideae</taxon>
        <taxon>Oryzeae</taxon>
        <taxon>Oryzinae</taxon>
        <taxon>Oryza</taxon>
    </lineage>
</organism>
<reference evidence="1" key="1">
    <citation type="submission" date="2015-06" db="UniProtKB">
        <authorList>
            <consortium name="EnsemblPlants"/>
        </authorList>
    </citation>
    <scope>IDENTIFICATION</scope>
</reference>
<dbReference type="EnsemblPlants" id="ORGLA01G0397700.1">
    <property type="protein sequence ID" value="ORGLA01G0397700.1"/>
    <property type="gene ID" value="ORGLA01G0397700"/>
</dbReference>
<dbReference type="HOGENOM" id="CLU_201533_0_0_1"/>
<proteinExistence type="predicted"/>
<protein>
    <submittedName>
        <fullName evidence="1">Uncharacterized protein</fullName>
    </submittedName>
</protein>
<dbReference type="Proteomes" id="UP000007306">
    <property type="component" value="Unassembled WGS sequence"/>
</dbReference>
<evidence type="ECO:0000313" key="2">
    <source>
        <dbReference type="Proteomes" id="UP000007306"/>
    </source>
</evidence>
<dbReference type="AlphaFoldDB" id="I1NVT7"/>
<accession>I1NVT7</accession>